<dbReference type="Proteomes" id="UP001290861">
    <property type="component" value="Unassembled WGS sequence"/>
</dbReference>
<feature type="compositionally biased region" description="Basic and acidic residues" evidence="1">
    <location>
        <begin position="151"/>
        <end position="164"/>
    </location>
</feature>
<dbReference type="EMBL" id="JARVCO010000002">
    <property type="protein sequence ID" value="MDZ8117662.1"/>
    <property type="molecule type" value="Genomic_DNA"/>
</dbReference>
<evidence type="ECO:0000313" key="3">
    <source>
        <dbReference type="Proteomes" id="UP001290861"/>
    </source>
</evidence>
<evidence type="ECO:0000256" key="1">
    <source>
        <dbReference type="SAM" id="MobiDB-lite"/>
    </source>
</evidence>
<comment type="caution">
    <text evidence="2">The sequence shown here is derived from an EMBL/GenBank/DDBJ whole genome shotgun (WGS) entry which is preliminary data.</text>
</comment>
<organism evidence="2 3">
    <name type="scientific">Pontiella agarivorans</name>
    <dbReference type="NCBI Taxonomy" id="3038953"/>
    <lineage>
        <taxon>Bacteria</taxon>
        <taxon>Pseudomonadati</taxon>
        <taxon>Kiritimatiellota</taxon>
        <taxon>Kiritimatiellia</taxon>
        <taxon>Kiritimatiellales</taxon>
        <taxon>Pontiellaceae</taxon>
        <taxon>Pontiella</taxon>
    </lineage>
</organism>
<keyword evidence="3" id="KW-1185">Reference proteome</keyword>
<feature type="region of interest" description="Disordered" evidence="1">
    <location>
        <begin position="151"/>
        <end position="177"/>
    </location>
</feature>
<protein>
    <submittedName>
        <fullName evidence="2">Uncharacterized protein</fullName>
    </submittedName>
</protein>
<dbReference type="Gene3D" id="2.30.30.700">
    <property type="entry name" value="SLA1 homology domain 1"/>
    <property type="match status" value="1"/>
</dbReference>
<proteinExistence type="predicted"/>
<gene>
    <name evidence="2" type="ORF">P9H32_03405</name>
</gene>
<sequence>MKMQRIITTVIPLLFIIVRSAEAVRKNPPDEKEVEEILIELGDDHWVKDMDVDEFASSRIEDPVTEEDTYLHIYTSYVDASEKYRIILFDNEQRYLGYYRSRFEPVDYEENAVLVDAEDGSTYFRLPLSTEGFPSRVRTGLSITTFIENEHIEPDPGPETHDEQQPVQESDPDEPQYRDWTVNIRDREITFNAVFVRRDGDKIVLKESKQGKVNGIPGQLFSEKDQEYLKDILEL</sequence>
<dbReference type="RefSeq" id="WP_322607461.1">
    <property type="nucleotide sequence ID" value="NZ_JARVCO010000002.1"/>
</dbReference>
<name>A0ABU5MU36_9BACT</name>
<accession>A0ABU5MU36</accession>
<reference evidence="2 3" key="1">
    <citation type="journal article" date="2024" name="Appl. Environ. Microbiol.">
        <title>Pontiella agarivorans sp. nov., a novel marine anaerobic bacterium capable of degrading macroalgal polysaccharides and fixing nitrogen.</title>
        <authorList>
            <person name="Liu N."/>
            <person name="Kivenson V."/>
            <person name="Peng X."/>
            <person name="Cui Z."/>
            <person name="Lankiewicz T.S."/>
            <person name="Gosselin K.M."/>
            <person name="English C.J."/>
            <person name="Blair E.M."/>
            <person name="O'Malley M.A."/>
            <person name="Valentine D.L."/>
        </authorList>
    </citation>
    <scope>NUCLEOTIDE SEQUENCE [LARGE SCALE GENOMIC DNA]</scope>
    <source>
        <strain evidence="2 3">NLcol2</strain>
    </source>
</reference>
<evidence type="ECO:0000313" key="2">
    <source>
        <dbReference type="EMBL" id="MDZ8117662.1"/>
    </source>
</evidence>